<keyword evidence="4 6" id="KW-1133">Transmembrane helix</keyword>
<feature type="transmembrane region" description="Helical" evidence="6">
    <location>
        <begin position="99"/>
        <end position="116"/>
    </location>
</feature>
<dbReference type="InterPro" id="IPR000620">
    <property type="entry name" value="EamA_dom"/>
</dbReference>
<evidence type="ECO:0000313" key="8">
    <source>
        <dbReference type="EMBL" id="SDI81851.1"/>
    </source>
</evidence>
<sequence>MPSPLLGIALKLASVVLFVVMSALIKAASDEVPTGQTVFFRSFFAMPVILVWILWRRELSSGLRVKSVSAHFLRGIVGAGAMGFNFAALGLLPLPEVTALSYAGPLLTVIFAAVLLGEKVRIFRMSAVLMGLVGVVIVMWPLLTVSDVNRAVLWGVIFMMASAVLRALVQIHIRRMVATEQTAAIVFYFSLTATLLSLLTIPFGWVMPGPADLALLVGSGLIGGVAQICLTAGYRHGEAALLAPFDYASILVAILIGYVVFSDVPTVWMLVGSAVVIASGVAIILREHALGVKSFKARQGMTPQG</sequence>
<reference evidence="8 9" key="1">
    <citation type="submission" date="2016-10" db="EMBL/GenBank/DDBJ databases">
        <authorList>
            <person name="de Groot N.N."/>
        </authorList>
    </citation>
    <scope>NUCLEOTIDE SEQUENCE [LARGE SCALE GENOMIC DNA]</scope>
    <source>
        <strain evidence="8 9">DSM 26424</strain>
    </source>
</reference>
<dbReference type="OrthoDB" id="8478503at2"/>
<feature type="transmembrane region" description="Helical" evidence="6">
    <location>
        <begin position="76"/>
        <end position="93"/>
    </location>
</feature>
<dbReference type="PANTHER" id="PTHR22911:SF6">
    <property type="entry name" value="SOLUTE CARRIER FAMILY 35 MEMBER G1"/>
    <property type="match status" value="1"/>
</dbReference>
<feature type="transmembrane region" description="Helical" evidence="6">
    <location>
        <begin position="37"/>
        <end position="55"/>
    </location>
</feature>
<dbReference type="GO" id="GO:0016020">
    <property type="term" value="C:membrane"/>
    <property type="evidence" value="ECO:0007669"/>
    <property type="project" value="UniProtKB-SubCell"/>
</dbReference>
<dbReference type="RefSeq" id="WP_089847750.1">
    <property type="nucleotide sequence ID" value="NZ_FNEJ01000010.1"/>
</dbReference>
<organism evidence="8 9">
    <name type="scientific">Salipiger marinus</name>
    <dbReference type="NCBI Taxonomy" id="555512"/>
    <lineage>
        <taxon>Bacteria</taxon>
        <taxon>Pseudomonadati</taxon>
        <taxon>Pseudomonadota</taxon>
        <taxon>Alphaproteobacteria</taxon>
        <taxon>Rhodobacterales</taxon>
        <taxon>Roseobacteraceae</taxon>
        <taxon>Salipiger</taxon>
    </lineage>
</organism>
<feature type="domain" description="EamA" evidence="7">
    <location>
        <begin position="6"/>
        <end position="139"/>
    </location>
</feature>
<evidence type="ECO:0000256" key="6">
    <source>
        <dbReference type="SAM" id="Phobius"/>
    </source>
</evidence>
<dbReference type="EMBL" id="FNEJ01000010">
    <property type="protein sequence ID" value="SDI81851.1"/>
    <property type="molecule type" value="Genomic_DNA"/>
</dbReference>
<proteinExistence type="inferred from homology"/>
<protein>
    <submittedName>
        <fullName evidence="8">EamA domain-containing membrane protein RarD</fullName>
    </submittedName>
</protein>
<keyword evidence="3 6" id="KW-0812">Transmembrane</keyword>
<evidence type="ECO:0000313" key="9">
    <source>
        <dbReference type="Proteomes" id="UP000199093"/>
    </source>
</evidence>
<evidence type="ECO:0000256" key="5">
    <source>
        <dbReference type="ARBA" id="ARBA00023136"/>
    </source>
</evidence>
<feature type="domain" description="EamA" evidence="7">
    <location>
        <begin position="153"/>
        <end position="284"/>
    </location>
</feature>
<evidence type="ECO:0000259" key="7">
    <source>
        <dbReference type="Pfam" id="PF00892"/>
    </source>
</evidence>
<comment type="subcellular location">
    <subcellularLocation>
        <location evidence="1">Membrane</location>
        <topology evidence="1">Multi-pass membrane protein</topology>
    </subcellularLocation>
</comment>
<feature type="transmembrane region" description="Helical" evidence="6">
    <location>
        <begin position="151"/>
        <end position="173"/>
    </location>
</feature>
<evidence type="ECO:0000256" key="3">
    <source>
        <dbReference type="ARBA" id="ARBA00022692"/>
    </source>
</evidence>
<evidence type="ECO:0000256" key="2">
    <source>
        <dbReference type="ARBA" id="ARBA00009853"/>
    </source>
</evidence>
<feature type="transmembrane region" description="Helical" evidence="6">
    <location>
        <begin position="267"/>
        <end position="285"/>
    </location>
</feature>
<name>A0A1G8NNI3_9RHOB</name>
<keyword evidence="5 6" id="KW-0472">Membrane</keyword>
<dbReference type="InterPro" id="IPR037185">
    <property type="entry name" value="EmrE-like"/>
</dbReference>
<dbReference type="Proteomes" id="UP000199093">
    <property type="component" value="Unassembled WGS sequence"/>
</dbReference>
<accession>A0A1G8NNI3</accession>
<comment type="similarity">
    <text evidence="2">Belongs to the drug/metabolite transporter (DMT) superfamily. 10 TMS drug/metabolite exporter (DME) (TC 2.A.7.3) family.</text>
</comment>
<feature type="transmembrane region" description="Helical" evidence="6">
    <location>
        <begin position="185"/>
        <end position="207"/>
    </location>
</feature>
<dbReference type="AlphaFoldDB" id="A0A1G8NNI3"/>
<feature type="transmembrane region" description="Helical" evidence="6">
    <location>
        <begin position="128"/>
        <end position="145"/>
    </location>
</feature>
<feature type="transmembrane region" description="Helical" evidence="6">
    <location>
        <begin position="241"/>
        <end position="261"/>
    </location>
</feature>
<gene>
    <name evidence="8" type="ORF">SAMN04487993_1010171</name>
</gene>
<dbReference type="Pfam" id="PF00892">
    <property type="entry name" value="EamA"/>
    <property type="match status" value="2"/>
</dbReference>
<dbReference type="STRING" id="555512.SAMN04487993_1010171"/>
<dbReference type="SUPFAM" id="SSF103481">
    <property type="entry name" value="Multidrug resistance efflux transporter EmrE"/>
    <property type="match status" value="2"/>
</dbReference>
<evidence type="ECO:0000256" key="4">
    <source>
        <dbReference type="ARBA" id="ARBA00022989"/>
    </source>
</evidence>
<feature type="transmembrane region" description="Helical" evidence="6">
    <location>
        <begin position="213"/>
        <end position="234"/>
    </location>
</feature>
<keyword evidence="9" id="KW-1185">Reference proteome</keyword>
<dbReference type="PANTHER" id="PTHR22911">
    <property type="entry name" value="ACYL-MALONYL CONDENSING ENZYME-RELATED"/>
    <property type="match status" value="1"/>
</dbReference>
<evidence type="ECO:0000256" key="1">
    <source>
        <dbReference type="ARBA" id="ARBA00004141"/>
    </source>
</evidence>